<keyword evidence="2" id="KW-0067">ATP-binding</keyword>
<dbReference type="PANTHER" id="PTHR11361">
    <property type="entry name" value="DNA MISMATCH REPAIR PROTEIN MUTS FAMILY MEMBER"/>
    <property type="match status" value="1"/>
</dbReference>
<dbReference type="GO" id="GO:0030983">
    <property type="term" value="F:mismatched DNA binding"/>
    <property type="evidence" value="ECO:0007669"/>
    <property type="project" value="InterPro"/>
</dbReference>
<dbReference type="InterPro" id="IPR045076">
    <property type="entry name" value="MutS"/>
</dbReference>
<dbReference type="STRING" id="1302687.SAMN05444267_10029"/>
<accession>A0A1M6QKK0</accession>
<evidence type="ECO:0000313" key="5">
    <source>
        <dbReference type="EMBL" id="SHK20819.1"/>
    </source>
</evidence>
<dbReference type="OrthoDB" id="9802448at2"/>
<evidence type="ECO:0000313" key="6">
    <source>
        <dbReference type="Proteomes" id="UP000184364"/>
    </source>
</evidence>
<dbReference type="AlphaFoldDB" id="A0A1M6QKK0"/>
<keyword evidence="6" id="KW-1185">Reference proteome</keyword>
<gene>
    <name evidence="5" type="ORF">SAMN05444267_10029</name>
</gene>
<dbReference type="SMART" id="SM00534">
    <property type="entry name" value="MUTSac"/>
    <property type="match status" value="1"/>
</dbReference>
<proteinExistence type="predicted"/>
<dbReference type="EMBL" id="FRAV01000002">
    <property type="protein sequence ID" value="SHK20819.1"/>
    <property type="molecule type" value="Genomic_DNA"/>
</dbReference>
<dbReference type="RefSeq" id="WP_073290193.1">
    <property type="nucleotide sequence ID" value="NZ_FRAV01000002.1"/>
</dbReference>
<dbReference type="InterPro" id="IPR027417">
    <property type="entry name" value="P-loop_NTPase"/>
</dbReference>
<dbReference type="Pfam" id="PF00488">
    <property type="entry name" value="MutS_V"/>
    <property type="match status" value="1"/>
</dbReference>
<dbReference type="SUPFAM" id="SSF52540">
    <property type="entry name" value="P-loop containing nucleoside triphosphate hydrolases"/>
    <property type="match status" value="1"/>
</dbReference>
<dbReference type="Proteomes" id="UP000184364">
    <property type="component" value="Unassembled WGS sequence"/>
</dbReference>
<reference evidence="6" key="1">
    <citation type="submission" date="2016-11" db="EMBL/GenBank/DDBJ databases">
        <authorList>
            <person name="Varghese N."/>
            <person name="Submissions S."/>
        </authorList>
    </citation>
    <scope>NUCLEOTIDE SEQUENCE [LARGE SCALE GENOMIC DNA]</scope>
    <source>
        <strain evidence="6">DSM 26899</strain>
    </source>
</reference>
<evidence type="ECO:0000256" key="2">
    <source>
        <dbReference type="ARBA" id="ARBA00022840"/>
    </source>
</evidence>
<keyword evidence="1" id="KW-0547">Nucleotide-binding</keyword>
<evidence type="ECO:0000256" key="3">
    <source>
        <dbReference type="ARBA" id="ARBA00023125"/>
    </source>
</evidence>
<evidence type="ECO:0000259" key="4">
    <source>
        <dbReference type="SMART" id="SM00534"/>
    </source>
</evidence>
<keyword evidence="3" id="KW-0238">DNA-binding</keyword>
<dbReference type="GO" id="GO:0140664">
    <property type="term" value="F:ATP-dependent DNA damage sensor activity"/>
    <property type="evidence" value="ECO:0007669"/>
    <property type="project" value="InterPro"/>
</dbReference>
<dbReference type="InterPro" id="IPR000432">
    <property type="entry name" value="DNA_mismatch_repair_MutS_C"/>
</dbReference>
<dbReference type="PANTHER" id="PTHR11361:SF146">
    <property type="entry name" value="DNA MISMATCH REPAIR PROTEINS MUTS FAMILY DOMAIN-CONTAINING PROTEIN"/>
    <property type="match status" value="1"/>
</dbReference>
<dbReference type="GO" id="GO:0006298">
    <property type="term" value="P:mismatch repair"/>
    <property type="evidence" value="ECO:0007669"/>
    <property type="project" value="InterPro"/>
</dbReference>
<protein>
    <submittedName>
        <fullName evidence="5">MutS domain V</fullName>
    </submittedName>
</protein>
<sequence>MENISEIVAHFNFTQTRKSKQYLLSFFNQKSFNKNQTLYVQQKLKLFLENFQIIDPFQIKENRVSAIQRFLDEIDVSQYNYLTSLTYREYFKEINTNISLLIDFFYHFELLLKNLQKKEICLEYSYEIEKMITFINSLSIIDFYNKELDFKQRKNILLKITPKIEAGSFDVFWDFFYMFDVYFSIAKGIKLNNLVFPQFNVENTFTIENFYHLDLKNAVKNTLDVKDKNTIVFTGANMSGKSTTMKSISIIVLLAHLGIAVPADYCNIPFYDSIFLYFSVNDNLKEGYSHFAQEIMNVKSVLLELKSKNCFVVFDEIFSGTNINDAAQITVTTVNGLSKFKNSLFIFSTHLNLIENHLTENKNVLLLNLECFLENNELTFTYKLKEGWSKLEIGKLLFDQYGLNELLNTSIDPLE</sequence>
<feature type="domain" description="DNA mismatch repair proteins mutS family" evidence="4">
    <location>
        <begin position="228"/>
        <end position="411"/>
    </location>
</feature>
<dbReference type="GO" id="GO:0005524">
    <property type="term" value="F:ATP binding"/>
    <property type="evidence" value="ECO:0007669"/>
    <property type="project" value="UniProtKB-KW"/>
</dbReference>
<name>A0A1M6QKK0_9FLAO</name>
<dbReference type="Gene3D" id="3.40.50.300">
    <property type="entry name" value="P-loop containing nucleotide triphosphate hydrolases"/>
    <property type="match status" value="1"/>
</dbReference>
<evidence type="ECO:0000256" key="1">
    <source>
        <dbReference type="ARBA" id="ARBA00022741"/>
    </source>
</evidence>
<organism evidence="5 6">
    <name type="scientific">Chryseobacterium polytrichastri</name>
    <dbReference type="NCBI Taxonomy" id="1302687"/>
    <lineage>
        <taxon>Bacteria</taxon>
        <taxon>Pseudomonadati</taxon>
        <taxon>Bacteroidota</taxon>
        <taxon>Flavobacteriia</taxon>
        <taxon>Flavobacteriales</taxon>
        <taxon>Weeksellaceae</taxon>
        <taxon>Chryseobacterium group</taxon>
        <taxon>Chryseobacterium</taxon>
    </lineage>
</organism>